<proteinExistence type="predicted"/>
<evidence type="ECO:0000256" key="5">
    <source>
        <dbReference type="ARBA" id="ARBA00023136"/>
    </source>
</evidence>
<dbReference type="OrthoDB" id="4139357at2759"/>
<dbReference type="GO" id="GO:0016020">
    <property type="term" value="C:membrane"/>
    <property type="evidence" value="ECO:0007669"/>
    <property type="project" value="UniProtKB-SubCell"/>
</dbReference>
<evidence type="ECO:0000256" key="6">
    <source>
        <dbReference type="SAM" id="Phobius"/>
    </source>
</evidence>
<dbReference type="GO" id="GO:0022857">
    <property type="term" value="F:transmembrane transporter activity"/>
    <property type="evidence" value="ECO:0007669"/>
    <property type="project" value="InterPro"/>
</dbReference>
<feature type="transmembrane region" description="Helical" evidence="6">
    <location>
        <begin position="489"/>
        <end position="508"/>
    </location>
</feature>
<evidence type="ECO:0000256" key="2">
    <source>
        <dbReference type="ARBA" id="ARBA00022448"/>
    </source>
</evidence>
<dbReference type="Proteomes" id="UP000504635">
    <property type="component" value="Unplaced"/>
</dbReference>
<dbReference type="InterPro" id="IPR036259">
    <property type="entry name" value="MFS_trans_sf"/>
</dbReference>
<dbReference type="PANTHER" id="PTHR23511">
    <property type="entry name" value="SYNAPTIC VESICLE GLYCOPROTEIN 2"/>
    <property type="match status" value="1"/>
</dbReference>
<feature type="transmembrane region" description="Helical" evidence="6">
    <location>
        <begin position="463"/>
        <end position="483"/>
    </location>
</feature>
<dbReference type="InterPro" id="IPR020846">
    <property type="entry name" value="MFS_dom"/>
</dbReference>
<comment type="subcellular location">
    <subcellularLocation>
        <location evidence="1">Membrane</location>
        <topology evidence="1">Multi-pass membrane protein</topology>
    </subcellularLocation>
</comment>
<dbReference type="SUPFAM" id="SSF103473">
    <property type="entry name" value="MFS general substrate transporter"/>
    <property type="match status" value="1"/>
</dbReference>
<accession>A0A6J2XYL1</accession>
<dbReference type="RefSeq" id="XP_030755754.1">
    <property type="nucleotide sequence ID" value="XM_030899894.1"/>
</dbReference>
<feature type="transmembrane region" description="Helical" evidence="6">
    <location>
        <begin position="405"/>
        <end position="426"/>
    </location>
</feature>
<organism evidence="8 9">
    <name type="scientific">Sitophilus oryzae</name>
    <name type="common">Rice weevil</name>
    <name type="synonym">Curculio oryzae</name>
    <dbReference type="NCBI Taxonomy" id="7048"/>
    <lineage>
        <taxon>Eukaryota</taxon>
        <taxon>Metazoa</taxon>
        <taxon>Ecdysozoa</taxon>
        <taxon>Arthropoda</taxon>
        <taxon>Hexapoda</taxon>
        <taxon>Insecta</taxon>
        <taxon>Pterygota</taxon>
        <taxon>Neoptera</taxon>
        <taxon>Endopterygota</taxon>
        <taxon>Coleoptera</taxon>
        <taxon>Polyphaga</taxon>
        <taxon>Cucujiformia</taxon>
        <taxon>Curculionidae</taxon>
        <taxon>Dryophthorinae</taxon>
        <taxon>Sitophilus</taxon>
    </lineage>
</organism>
<name>A0A6J2XYL1_SITOR</name>
<feature type="transmembrane region" description="Helical" evidence="6">
    <location>
        <begin position="376"/>
        <end position="398"/>
    </location>
</feature>
<feature type="transmembrane region" description="Helical" evidence="6">
    <location>
        <begin position="32"/>
        <end position="55"/>
    </location>
</feature>
<dbReference type="PANTHER" id="PTHR23511:SF5">
    <property type="entry name" value="MAJOR FACILITATOR-TYPE TRANSPORTER HXNZ-RELATED"/>
    <property type="match status" value="1"/>
</dbReference>
<feature type="transmembrane region" description="Helical" evidence="6">
    <location>
        <begin position="198"/>
        <end position="217"/>
    </location>
</feature>
<feature type="transmembrane region" description="Helical" evidence="6">
    <location>
        <begin position="301"/>
        <end position="321"/>
    </location>
</feature>
<keyword evidence="2" id="KW-0813">Transport</keyword>
<dbReference type="PROSITE" id="PS00216">
    <property type="entry name" value="SUGAR_TRANSPORT_1"/>
    <property type="match status" value="1"/>
</dbReference>
<dbReference type="AlphaFoldDB" id="A0A6J2XYL1"/>
<evidence type="ECO:0000313" key="8">
    <source>
        <dbReference type="Proteomes" id="UP000504635"/>
    </source>
</evidence>
<evidence type="ECO:0000259" key="7">
    <source>
        <dbReference type="PROSITE" id="PS50850"/>
    </source>
</evidence>
<keyword evidence="4 6" id="KW-1133">Transmembrane helix</keyword>
<evidence type="ECO:0000256" key="3">
    <source>
        <dbReference type="ARBA" id="ARBA00022692"/>
    </source>
</evidence>
<keyword evidence="5 6" id="KW-0472">Membrane</keyword>
<dbReference type="Gene3D" id="1.20.1250.20">
    <property type="entry name" value="MFS general substrate transporter like domains"/>
    <property type="match status" value="1"/>
</dbReference>
<keyword evidence="3 6" id="KW-0812">Transmembrane</keyword>
<reference evidence="9" key="1">
    <citation type="submission" date="2025-08" db="UniProtKB">
        <authorList>
            <consortium name="RefSeq"/>
        </authorList>
    </citation>
    <scope>IDENTIFICATION</scope>
    <source>
        <tissue evidence="9">Gonads</tissue>
    </source>
</reference>
<protein>
    <submittedName>
        <fullName evidence="9">Hexose transporter 12</fullName>
    </submittedName>
</protein>
<gene>
    <name evidence="9" type="primary">LOC115882068</name>
</gene>
<feature type="transmembrane region" description="Helical" evidence="6">
    <location>
        <begin position="156"/>
        <end position="178"/>
    </location>
</feature>
<dbReference type="KEGG" id="soy:115882068"/>
<dbReference type="InParanoid" id="A0A6J2XYL1"/>
<evidence type="ECO:0000256" key="1">
    <source>
        <dbReference type="ARBA" id="ARBA00004141"/>
    </source>
</evidence>
<evidence type="ECO:0000313" key="9">
    <source>
        <dbReference type="RefSeq" id="XP_030755754.1"/>
    </source>
</evidence>
<dbReference type="GeneID" id="115882068"/>
<feature type="transmembrane region" description="Helical" evidence="6">
    <location>
        <begin position="432"/>
        <end position="451"/>
    </location>
</feature>
<feature type="transmembrane region" description="Helical" evidence="6">
    <location>
        <begin position="98"/>
        <end position="120"/>
    </location>
</feature>
<dbReference type="Pfam" id="PF07690">
    <property type="entry name" value="MFS_1"/>
    <property type="match status" value="1"/>
</dbReference>
<sequence length="518" mass="58093">MDNNVNNNNAEIRAFETYSDTTGWGFYNRFTIGMLCMSALVNSLSYVALPMALAVSNCNMLTVPISMVLKIFTSFFLGRSIGGLITSSICDRYGRKKYMIYGLICMFMSLFTMSFAYSGYVINTAVIFLGVGVESTSITAKLLVAEMLPKNRRGLYIVLYDFFWILGYIITTSLVILLETSVLIAMTKDPDSLATWRIILAICGGFNLVIACACALLEESPRYILHSGRTYLAYLILKQVYAINNSCYADYYKVREESLRNLVKGYDLTYSEPADTLEMLKRLCCRTWNAVKMLFSKKYRCITLILICIKTPIIIMGFFHLNAVCSKILTANSLGVSPKTLTGTNFLYPIYHEMSLNESNITEPNMCAVNEESELYYRYFLLLTGAMLPGVVFSLVLIEILGRKPILSVCSLVSNICFLILCYLNLEELNLVWYSVILGCSVAIFSTISVVNIESYPTAIRATAQGVTSFFGHFLCMFVFNFIMVEPSILFLIMGVASFGSFIGTFFLPELKSTPMAE</sequence>
<keyword evidence="8" id="KW-1185">Reference proteome</keyword>
<feature type="transmembrane region" description="Helical" evidence="6">
    <location>
        <begin position="126"/>
        <end position="144"/>
    </location>
</feature>
<feature type="transmembrane region" description="Helical" evidence="6">
    <location>
        <begin position="67"/>
        <end position="86"/>
    </location>
</feature>
<dbReference type="PROSITE" id="PS50850">
    <property type="entry name" value="MFS"/>
    <property type="match status" value="1"/>
</dbReference>
<dbReference type="InterPro" id="IPR005829">
    <property type="entry name" value="Sugar_transporter_CS"/>
</dbReference>
<evidence type="ECO:0000256" key="4">
    <source>
        <dbReference type="ARBA" id="ARBA00022989"/>
    </source>
</evidence>
<feature type="domain" description="Major facilitator superfamily (MFS) profile" evidence="7">
    <location>
        <begin position="31"/>
        <end position="512"/>
    </location>
</feature>
<dbReference type="InterPro" id="IPR011701">
    <property type="entry name" value="MFS"/>
</dbReference>